<dbReference type="Gene3D" id="3.40.50.620">
    <property type="entry name" value="HUPs"/>
    <property type="match status" value="1"/>
</dbReference>
<dbReference type="GO" id="GO:0002143">
    <property type="term" value="P:tRNA wobble position uridine thiolation"/>
    <property type="evidence" value="ECO:0007669"/>
    <property type="project" value="TreeGrafter"/>
</dbReference>
<dbReference type="PANTHER" id="PTHR20882:SF14">
    <property type="entry name" value="CYTOPLASMIC TRNA 2-THIOLATION PROTEIN 2"/>
    <property type="match status" value="1"/>
</dbReference>
<evidence type="ECO:0000313" key="4">
    <source>
        <dbReference type="Proteomes" id="UP001217918"/>
    </source>
</evidence>
<evidence type="ECO:0000313" key="3">
    <source>
        <dbReference type="EMBL" id="KAK2069286.1"/>
    </source>
</evidence>
<dbReference type="GO" id="GO:0016783">
    <property type="term" value="F:sulfurtransferase activity"/>
    <property type="evidence" value="ECO:0007669"/>
    <property type="project" value="TreeGrafter"/>
</dbReference>
<dbReference type="PANTHER" id="PTHR20882">
    <property type="entry name" value="CYTOPLASMIC TRNA 2-THIOLATION PROTEIN 2"/>
    <property type="match status" value="1"/>
</dbReference>
<gene>
    <name evidence="3" type="ORF">P8C59_003878</name>
</gene>
<accession>A0AAD9MDS5</accession>
<reference evidence="3" key="1">
    <citation type="journal article" date="2023" name="Mol. Plant Microbe Interact.">
        <title>Elucidating the Obligate Nature and Biological Capacity of an Invasive Fungal Corn Pathogen.</title>
        <authorList>
            <person name="MacCready J.S."/>
            <person name="Roggenkamp E.M."/>
            <person name="Gdanetz K."/>
            <person name="Chilvers M.I."/>
        </authorList>
    </citation>
    <scope>NUCLEOTIDE SEQUENCE</scope>
    <source>
        <strain evidence="3">PM02</strain>
    </source>
</reference>
<dbReference type="GO" id="GO:0000049">
    <property type="term" value="F:tRNA binding"/>
    <property type="evidence" value="ECO:0007669"/>
    <property type="project" value="InterPro"/>
</dbReference>
<keyword evidence="1" id="KW-0963">Cytoplasm</keyword>
<evidence type="ECO:0000256" key="1">
    <source>
        <dbReference type="ARBA" id="ARBA00022490"/>
    </source>
</evidence>
<name>A0AAD9MDS5_9PEZI</name>
<dbReference type="AlphaFoldDB" id="A0AAD9MDS5"/>
<keyword evidence="2" id="KW-0819">tRNA processing</keyword>
<protein>
    <recommendedName>
        <fullName evidence="5">Cytoplasmic tRNA 2-thiolation protein 2</fullName>
    </recommendedName>
</protein>
<keyword evidence="4" id="KW-1185">Reference proteome</keyword>
<dbReference type="EMBL" id="JAQQPM010000003">
    <property type="protein sequence ID" value="KAK2069286.1"/>
    <property type="molecule type" value="Genomic_DNA"/>
</dbReference>
<evidence type="ECO:0008006" key="5">
    <source>
        <dbReference type="Google" id="ProtNLM"/>
    </source>
</evidence>
<dbReference type="Proteomes" id="UP001217918">
    <property type="component" value="Unassembled WGS sequence"/>
</dbReference>
<dbReference type="InterPro" id="IPR019407">
    <property type="entry name" value="CTU2"/>
</dbReference>
<dbReference type="GO" id="GO:0005829">
    <property type="term" value="C:cytosol"/>
    <property type="evidence" value="ECO:0007669"/>
    <property type="project" value="TreeGrafter"/>
</dbReference>
<organism evidence="3 4">
    <name type="scientific">Phyllachora maydis</name>
    <dbReference type="NCBI Taxonomy" id="1825666"/>
    <lineage>
        <taxon>Eukaryota</taxon>
        <taxon>Fungi</taxon>
        <taxon>Dikarya</taxon>
        <taxon>Ascomycota</taxon>
        <taxon>Pezizomycotina</taxon>
        <taxon>Sordariomycetes</taxon>
        <taxon>Sordariomycetidae</taxon>
        <taxon>Phyllachorales</taxon>
        <taxon>Phyllachoraceae</taxon>
        <taxon>Phyllachora</taxon>
    </lineage>
</organism>
<evidence type="ECO:0000256" key="2">
    <source>
        <dbReference type="ARBA" id="ARBA00022694"/>
    </source>
</evidence>
<dbReference type="SUPFAM" id="SSF52402">
    <property type="entry name" value="Adenine nucleotide alpha hydrolases-like"/>
    <property type="match status" value="1"/>
</dbReference>
<sequence length="329" mass="36204">MAARLDMVEAPRNPCDKCSDQEATLKQRSQAVCKICYVRNISTKCGKTIGTLGKELGPIEANNPRRLLVGLSLGVSSTSLVDLLHTYCAQLKEKGRRLQFEILVVFVDTGSDGSSVSAGAQALQKFRDKYQLFSFHRVPVSSAVELRTIDWSALPPLAKEQDPDGQIRSLFEQLPSTTSRADLLRLLIRHLLVSKALDTSCQAILLGHSTTALAELTLAETAKGRGFSLPWQTNDGPLAFSDTTRATNGSGSELNFRNSERRGSIMFYHPLKDVLRKELLTYTTLTDPSLTSLIPGSGEKTNVVVSHKDVSIEEIMVRYFAEVEENYPG</sequence>
<proteinExistence type="predicted"/>
<comment type="caution">
    <text evidence="3">The sequence shown here is derived from an EMBL/GenBank/DDBJ whole genome shotgun (WGS) entry which is preliminary data.</text>
</comment>
<dbReference type="InterPro" id="IPR014729">
    <property type="entry name" value="Rossmann-like_a/b/a_fold"/>
</dbReference>